<proteinExistence type="predicted"/>
<accession>H1SET6</accession>
<dbReference type="EMBL" id="AHJE01000102">
    <property type="protein sequence ID" value="EHP39012.1"/>
    <property type="molecule type" value="Genomic_DNA"/>
</dbReference>
<gene>
    <name evidence="1" type="ORF">OR16_34138</name>
</gene>
<dbReference type="Proteomes" id="UP000005808">
    <property type="component" value="Unassembled WGS sequence"/>
</dbReference>
<organism evidence="1 2">
    <name type="scientific">Cupriavidus basilensis OR16</name>
    <dbReference type="NCBI Taxonomy" id="1127483"/>
    <lineage>
        <taxon>Bacteria</taxon>
        <taxon>Pseudomonadati</taxon>
        <taxon>Pseudomonadota</taxon>
        <taxon>Betaproteobacteria</taxon>
        <taxon>Burkholderiales</taxon>
        <taxon>Burkholderiaceae</taxon>
        <taxon>Cupriavidus</taxon>
    </lineage>
</organism>
<sequence length="82" mass="8882">MLHRAGVHAYTTFQHKQSAEAAAQVLDTTQAPARAGQFLTLVANSTLESTTPYIVTLDWACAVPTALSSKHDNSDFFIYVSP</sequence>
<protein>
    <submittedName>
        <fullName evidence="1">Uncharacterized protein</fullName>
    </submittedName>
</protein>
<reference evidence="1 2" key="1">
    <citation type="journal article" date="2012" name="J. Bacteriol.">
        <title>De Novo Genome Project of Cupriavidus basilensis OR16.</title>
        <authorList>
            <person name="Cserhati M."/>
            <person name="Kriszt B."/>
            <person name="Szoboszlay S."/>
            <person name="Toth A."/>
            <person name="Szabo I."/>
            <person name="Tancsics A."/>
            <person name="Nagy I."/>
            <person name="Horvath B."/>
            <person name="Nagy I."/>
            <person name="Kukolya J."/>
        </authorList>
    </citation>
    <scope>NUCLEOTIDE SEQUENCE [LARGE SCALE GENOMIC DNA]</scope>
    <source>
        <strain evidence="1 2">OR16</strain>
    </source>
</reference>
<evidence type="ECO:0000313" key="1">
    <source>
        <dbReference type="EMBL" id="EHP39012.1"/>
    </source>
</evidence>
<evidence type="ECO:0000313" key="2">
    <source>
        <dbReference type="Proteomes" id="UP000005808"/>
    </source>
</evidence>
<name>H1SET6_9BURK</name>
<dbReference type="AlphaFoldDB" id="H1SET6"/>
<comment type="caution">
    <text evidence="1">The sequence shown here is derived from an EMBL/GenBank/DDBJ whole genome shotgun (WGS) entry which is preliminary data.</text>
</comment>